<dbReference type="EMBL" id="JABTTQ020001050">
    <property type="protein sequence ID" value="KAK6136182.1"/>
    <property type="molecule type" value="Genomic_DNA"/>
</dbReference>
<evidence type="ECO:0000259" key="6">
    <source>
        <dbReference type="Pfam" id="PF00456"/>
    </source>
</evidence>
<keyword evidence="9" id="KW-1185">Reference proteome</keyword>
<feature type="domain" description="Transketolase N-terminal" evidence="6">
    <location>
        <begin position="85"/>
        <end position="165"/>
    </location>
</feature>
<dbReference type="Gene3D" id="3.40.50.920">
    <property type="match status" value="1"/>
</dbReference>
<comment type="caution">
    <text evidence="8">The sequence shown here is derived from an EMBL/GenBank/DDBJ whole genome shotgun (WGS) entry which is preliminary data.</text>
</comment>
<dbReference type="InterPro" id="IPR009014">
    <property type="entry name" value="Transketo_C/PFOR_II"/>
</dbReference>
<gene>
    <name evidence="8" type="ORF">DH2020_030073</name>
</gene>
<evidence type="ECO:0000256" key="4">
    <source>
        <dbReference type="ARBA" id="ARBA00022842"/>
    </source>
</evidence>
<protein>
    <recommendedName>
        <fullName evidence="10">Transketolase</fullName>
    </recommendedName>
</protein>
<evidence type="ECO:0000256" key="3">
    <source>
        <dbReference type="ARBA" id="ARBA00022723"/>
    </source>
</evidence>
<proteinExistence type="predicted"/>
<evidence type="ECO:0000259" key="7">
    <source>
        <dbReference type="Pfam" id="PF22613"/>
    </source>
</evidence>
<evidence type="ECO:0000313" key="8">
    <source>
        <dbReference type="EMBL" id="KAK6136182.1"/>
    </source>
</evidence>
<evidence type="ECO:0000256" key="2">
    <source>
        <dbReference type="ARBA" id="ARBA00022679"/>
    </source>
</evidence>
<evidence type="ECO:0000256" key="5">
    <source>
        <dbReference type="ARBA" id="ARBA00023052"/>
    </source>
</evidence>
<feature type="domain" description="Transketolase-like C-terminal" evidence="7">
    <location>
        <begin position="486"/>
        <end position="551"/>
    </location>
</feature>
<accession>A0ABR0VQA3</accession>
<evidence type="ECO:0000256" key="1">
    <source>
        <dbReference type="ARBA" id="ARBA00001964"/>
    </source>
</evidence>
<dbReference type="InterPro" id="IPR055152">
    <property type="entry name" value="Transketolase-like_C_2"/>
</dbReference>
<dbReference type="Pfam" id="PF22613">
    <property type="entry name" value="Transketolase_C_1"/>
    <property type="match status" value="1"/>
</dbReference>
<dbReference type="SUPFAM" id="SSF52922">
    <property type="entry name" value="TK C-terminal domain-like"/>
    <property type="match status" value="1"/>
</dbReference>
<dbReference type="InterPro" id="IPR005474">
    <property type="entry name" value="Transketolase_N"/>
</dbReference>
<dbReference type="Proteomes" id="UP001318860">
    <property type="component" value="Unassembled WGS sequence"/>
</dbReference>
<keyword evidence="3" id="KW-0479">Metal-binding</keyword>
<sequence length="574" mass="65190">MAMSSLLLNPSPSFLHPKHGNYKITKLPSKPFTFRNSLPKTTNNPLSKDHNYNLSWKNELQNAYPNSELKISYDDDDEKFQEMVDKRCVDNLRMLIVDSVQESKAGHPGMALGMSEIGYFLYRHVLRHNPVNPCWFNRDRFVLSAGHGCLLQYVCLHLAGFHSVQSDSRSPENTLTDGIEVTTVTFVTQSDVLCWLFTRASWTRSSQCSWSCSSEAHLAARFNKPDVAIVDHRTYCIMGDGCAMEGISHEAASLAAHWKLNKLTLIYDDNNNTIDGPTDLAFTEDISLRFEALGWNTITVDDTHSNMRSFKNALWLLIKKPKDQLLSGYVKTRIGKLSKKEGTSKAHHGVFDEDDEKQMKQKVKWDGREPFLCDSYGIQILLLLIKFTYTDTEIFSSQPRHGAEYRCAEFGNMRWRHFKRHSIARWRFPAGRWKRGDGSLQSGGGQSRRAKCDCTFETKSGGRCGWDIGRWSRKGRLYCGDNSGTNIPELILIGTGSELCLCEDSARVLRKEGRRVRVVSLVCWRLFDKQVEEYKEQVLPPSVSKRVSVERDLRSDGGNTSGGRCGSWCGGFWG</sequence>
<evidence type="ECO:0008006" key="10">
    <source>
        <dbReference type="Google" id="ProtNLM"/>
    </source>
</evidence>
<evidence type="ECO:0000313" key="9">
    <source>
        <dbReference type="Proteomes" id="UP001318860"/>
    </source>
</evidence>
<keyword evidence="4" id="KW-0460">Magnesium</keyword>
<dbReference type="InterPro" id="IPR029061">
    <property type="entry name" value="THDP-binding"/>
</dbReference>
<feature type="domain" description="Transketolase N-terminal" evidence="6">
    <location>
        <begin position="214"/>
        <end position="372"/>
    </location>
</feature>
<organism evidence="8 9">
    <name type="scientific">Rehmannia glutinosa</name>
    <name type="common">Chinese foxglove</name>
    <dbReference type="NCBI Taxonomy" id="99300"/>
    <lineage>
        <taxon>Eukaryota</taxon>
        <taxon>Viridiplantae</taxon>
        <taxon>Streptophyta</taxon>
        <taxon>Embryophyta</taxon>
        <taxon>Tracheophyta</taxon>
        <taxon>Spermatophyta</taxon>
        <taxon>Magnoliopsida</taxon>
        <taxon>eudicotyledons</taxon>
        <taxon>Gunneridae</taxon>
        <taxon>Pentapetalae</taxon>
        <taxon>asterids</taxon>
        <taxon>lamiids</taxon>
        <taxon>Lamiales</taxon>
        <taxon>Orobanchaceae</taxon>
        <taxon>Rehmannieae</taxon>
        <taxon>Rehmannia</taxon>
    </lineage>
</organism>
<keyword evidence="2" id="KW-0808">Transferase</keyword>
<dbReference type="PANTHER" id="PTHR43522">
    <property type="entry name" value="TRANSKETOLASE"/>
    <property type="match status" value="1"/>
</dbReference>
<dbReference type="SUPFAM" id="SSF52518">
    <property type="entry name" value="Thiamin diphosphate-binding fold (THDP-binding)"/>
    <property type="match status" value="1"/>
</dbReference>
<reference evidence="8 9" key="1">
    <citation type="journal article" date="2021" name="Comput. Struct. Biotechnol. J.">
        <title>De novo genome assembly of the potent medicinal plant Rehmannia glutinosa using nanopore technology.</title>
        <authorList>
            <person name="Ma L."/>
            <person name="Dong C."/>
            <person name="Song C."/>
            <person name="Wang X."/>
            <person name="Zheng X."/>
            <person name="Niu Y."/>
            <person name="Chen S."/>
            <person name="Feng W."/>
        </authorList>
    </citation>
    <scope>NUCLEOTIDE SEQUENCE [LARGE SCALE GENOMIC DNA]</scope>
    <source>
        <strain evidence="8">DH-2019</strain>
    </source>
</reference>
<dbReference type="InterPro" id="IPR033247">
    <property type="entry name" value="Transketolase_fam"/>
</dbReference>
<dbReference type="PANTHER" id="PTHR43522:SF5">
    <property type="entry name" value="TRANSKETOLASE"/>
    <property type="match status" value="1"/>
</dbReference>
<dbReference type="Pfam" id="PF00456">
    <property type="entry name" value="Transketolase_N"/>
    <property type="match status" value="2"/>
</dbReference>
<name>A0ABR0VQA3_REHGL</name>
<dbReference type="Gene3D" id="3.40.50.970">
    <property type="match status" value="1"/>
</dbReference>
<comment type="cofactor">
    <cofactor evidence="1">
        <name>thiamine diphosphate</name>
        <dbReference type="ChEBI" id="CHEBI:58937"/>
    </cofactor>
</comment>
<keyword evidence="5" id="KW-0786">Thiamine pyrophosphate</keyword>